<proteinExistence type="predicted"/>
<dbReference type="EMBL" id="LAZR01000975">
    <property type="protein sequence ID" value="KKN53345.1"/>
    <property type="molecule type" value="Genomic_DNA"/>
</dbReference>
<dbReference type="AlphaFoldDB" id="A0A0F9RA38"/>
<name>A0A0F9RA38_9ZZZZ</name>
<accession>A0A0F9RA38</accession>
<organism evidence="1">
    <name type="scientific">marine sediment metagenome</name>
    <dbReference type="NCBI Taxonomy" id="412755"/>
    <lineage>
        <taxon>unclassified sequences</taxon>
        <taxon>metagenomes</taxon>
        <taxon>ecological metagenomes</taxon>
    </lineage>
</organism>
<reference evidence="1" key="1">
    <citation type="journal article" date="2015" name="Nature">
        <title>Complex archaea that bridge the gap between prokaryotes and eukaryotes.</title>
        <authorList>
            <person name="Spang A."/>
            <person name="Saw J.H."/>
            <person name="Jorgensen S.L."/>
            <person name="Zaremba-Niedzwiedzka K."/>
            <person name="Martijn J."/>
            <person name="Lind A.E."/>
            <person name="van Eijk R."/>
            <person name="Schleper C."/>
            <person name="Guy L."/>
            <person name="Ettema T.J."/>
        </authorList>
    </citation>
    <scope>NUCLEOTIDE SEQUENCE</scope>
</reference>
<protein>
    <submittedName>
        <fullName evidence="1">Uncharacterized protein</fullName>
    </submittedName>
</protein>
<comment type="caution">
    <text evidence="1">The sequence shown here is derived from an EMBL/GenBank/DDBJ whole genome shotgun (WGS) entry which is preliminary data.</text>
</comment>
<sequence>MLNKEEKRIFDMYVLPALEKLDDIYFHKEKLYEDKLEMEGIPEGEYNKKVFPYEDVLSDLWDIIHNMKNYIENIRDGTYTKPVSILNRQKRDEREREKRREEREKIRNEVYKKGEEMAVYRYNWLKLKTIDLEQKKRNKIARDSYNEGSKAAKEMYILNDEQILRKAKSLELEMKLGFRKELKKKLEEKEESKK</sequence>
<gene>
    <name evidence="1" type="ORF">LCGC14_0603150</name>
</gene>
<evidence type="ECO:0000313" key="1">
    <source>
        <dbReference type="EMBL" id="KKN53345.1"/>
    </source>
</evidence>